<evidence type="ECO:0000313" key="2">
    <source>
        <dbReference type="EMBL" id="EGZ08581.1"/>
    </source>
</evidence>
<dbReference type="AlphaFoldDB" id="G5A5H6"/>
<dbReference type="Proteomes" id="UP000002640">
    <property type="component" value="Unassembled WGS sequence"/>
</dbReference>
<dbReference type="SMR" id="G5A5H6"/>
<evidence type="ECO:0000256" key="1">
    <source>
        <dbReference type="SAM" id="MobiDB-lite"/>
    </source>
</evidence>
<dbReference type="RefSeq" id="XP_009535214.1">
    <property type="nucleotide sequence ID" value="XM_009536919.1"/>
</dbReference>
<protein>
    <submittedName>
        <fullName evidence="2">Uncharacterized protein</fullName>
    </submittedName>
</protein>
<keyword evidence="3" id="KW-1185">Reference proteome</keyword>
<sequence length="104" mass="11759">MDGASCGPARPKRVRGERQRLQDAQWRQRKKNERQQLKDTALQQEAQLAQLRQDSNAYVSPAASPVAKRRKSCWLLHLAGEGRCPETREDTGRDAQRYAQEGGG</sequence>
<evidence type="ECO:0000313" key="3">
    <source>
        <dbReference type="Proteomes" id="UP000002640"/>
    </source>
</evidence>
<dbReference type="EMBL" id="JH159160">
    <property type="protein sequence ID" value="EGZ08581.1"/>
    <property type="molecule type" value="Genomic_DNA"/>
</dbReference>
<name>G5A5H6_PHYSP</name>
<feature type="region of interest" description="Disordered" evidence="1">
    <location>
        <begin position="1"/>
        <end position="38"/>
    </location>
</feature>
<feature type="compositionally biased region" description="Basic and acidic residues" evidence="1">
    <location>
        <begin position="84"/>
        <end position="96"/>
    </location>
</feature>
<dbReference type="InParanoid" id="G5A5H6"/>
<feature type="region of interest" description="Disordered" evidence="1">
    <location>
        <begin position="84"/>
        <end position="104"/>
    </location>
</feature>
<dbReference type="KEGG" id="psoj:PHYSODRAFT_339037"/>
<reference evidence="2 3" key="1">
    <citation type="journal article" date="2006" name="Science">
        <title>Phytophthora genome sequences uncover evolutionary origins and mechanisms of pathogenesis.</title>
        <authorList>
            <person name="Tyler B.M."/>
            <person name="Tripathy S."/>
            <person name="Zhang X."/>
            <person name="Dehal P."/>
            <person name="Jiang R.H."/>
            <person name="Aerts A."/>
            <person name="Arredondo F.D."/>
            <person name="Baxter L."/>
            <person name="Bensasson D."/>
            <person name="Beynon J.L."/>
            <person name="Chapman J."/>
            <person name="Damasceno C.M."/>
            <person name="Dorrance A.E."/>
            <person name="Dou D."/>
            <person name="Dickerman A.W."/>
            <person name="Dubchak I.L."/>
            <person name="Garbelotto M."/>
            <person name="Gijzen M."/>
            <person name="Gordon S.G."/>
            <person name="Govers F."/>
            <person name="Grunwald N.J."/>
            <person name="Huang W."/>
            <person name="Ivors K.L."/>
            <person name="Jones R.W."/>
            <person name="Kamoun S."/>
            <person name="Krampis K."/>
            <person name="Lamour K.H."/>
            <person name="Lee M.K."/>
            <person name="McDonald W.H."/>
            <person name="Medina M."/>
            <person name="Meijer H.J."/>
            <person name="Nordberg E.K."/>
            <person name="Maclean D.J."/>
            <person name="Ospina-Giraldo M.D."/>
            <person name="Morris P.F."/>
            <person name="Phuntumart V."/>
            <person name="Putnam N.H."/>
            <person name="Rash S."/>
            <person name="Rose J.K."/>
            <person name="Sakihama Y."/>
            <person name="Salamov A.A."/>
            <person name="Savidor A."/>
            <person name="Scheuring C.F."/>
            <person name="Smith B.M."/>
            <person name="Sobral B.W."/>
            <person name="Terry A."/>
            <person name="Torto-Alalibo T.A."/>
            <person name="Win J."/>
            <person name="Xu Z."/>
            <person name="Zhang H."/>
            <person name="Grigoriev I.V."/>
            <person name="Rokhsar D.S."/>
            <person name="Boore J.L."/>
        </authorList>
    </citation>
    <scope>NUCLEOTIDE SEQUENCE [LARGE SCALE GENOMIC DNA]</scope>
    <source>
        <strain evidence="2 3">P6497</strain>
    </source>
</reference>
<accession>G5A5H6</accession>
<dbReference type="GeneID" id="20647677"/>
<proteinExistence type="predicted"/>
<organism evidence="2 3">
    <name type="scientific">Phytophthora sojae (strain P6497)</name>
    <name type="common">Soybean stem and root rot agent</name>
    <name type="synonym">Phytophthora megasperma f. sp. glycines</name>
    <dbReference type="NCBI Taxonomy" id="1094619"/>
    <lineage>
        <taxon>Eukaryota</taxon>
        <taxon>Sar</taxon>
        <taxon>Stramenopiles</taxon>
        <taxon>Oomycota</taxon>
        <taxon>Peronosporomycetes</taxon>
        <taxon>Peronosporales</taxon>
        <taxon>Peronosporaceae</taxon>
        <taxon>Phytophthora</taxon>
    </lineage>
</organism>
<gene>
    <name evidence="2" type="ORF">PHYSODRAFT_339037</name>
</gene>